<feature type="transmembrane region" description="Helical" evidence="8">
    <location>
        <begin position="434"/>
        <end position="454"/>
    </location>
</feature>
<evidence type="ECO:0000256" key="2">
    <source>
        <dbReference type="ARBA" id="ARBA00007779"/>
    </source>
</evidence>
<organism evidence="12 13">
    <name type="scientific">Rhizopus oryzae</name>
    <name type="common">Mucormycosis agent</name>
    <name type="synonym">Rhizopus arrhizus var. delemar</name>
    <dbReference type="NCBI Taxonomy" id="64495"/>
    <lineage>
        <taxon>Eukaryota</taxon>
        <taxon>Fungi</taxon>
        <taxon>Fungi incertae sedis</taxon>
        <taxon>Mucoromycota</taxon>
        <taxon>Mucoromycotina</taxon>
        <taxon>Mucoromycetes</taxon>
        <taxon>Mucorales</taxon>
        <taxon>Mucorineae</taxon>
        <taxon>Rhizopodaceae</taxon>
        <taxon>Rhizopus</taxon>
    </lineage>
</organism>
<name>A0A9P6XA25_RHIOR</name>
<dbReference type="OrthoDB" id="2150324at2759"/>
<keyword evidence="5 8" id="KW-1133">Transmembrane helix</keyword>
<evidence type="ECO:0000256" key="4">
    <source>
        <dbReference type="ARBA" id="ARBA00022692"/>
    </source>
</evidence>
<dbReference type="Proteomes" id="UP000716291">
    <property type="component" value="Unassembled WGS sequence"/>
</dbReference>
<dbReference type="InterPro" id="IPR027815">
    <property type="entry name" value="CSC1/OSCA1-like_cyt"/>
</dbReference>
<feature type="domain" description="CSC1/OSCA1-like 7TM region" evidence="9">
    <location>
        <begin position="380"/>
        <end position="643"/>
    </location>
</feature>
<keyword evidence="3" id="KW-0813">Transport</keyword>
<proteinExistence type="inferred from homology"/>
<protein>
    <recommendedName>
        <fullName evidence="14">DUF221-domain-containing protein</fullName>
    </recommendedName>
</protein>
<dbReference type="GO" id="GO:0005227">
    <property type="term" value="F:calcium-activated cation channel activity"/>
    <property type="evidence" value="ECO:0007669"/>
    <property type="project" value="InterPro"/>
</dbReference>
<keyword evidence="6 8" id="KW-0472">Membrane</keyword>
<reference evidence="12" key="1">
    <citation type="journal article" date="2020" name="Microb. Genom.">
        <title>Genetic diversity of clinical and environmental Mucorales isolates obtained from an investigation of mucormycosis cases among solid organ transplant recipients.</title>
        <authorList>
            <person name="Nguyen M.H."/>
            <person name="Kaul D."/>
            <person name="Muto C."/>
            <person name="Cheng S.J."/>
            <person name="Richter R.A."/>
            <person name="Bruno V.M."/>
            <person name="Liu G."/>
            <person name="Beyhan S."/>
            <person name="Sundermann A.J."/>
            <person name="Mounaud S."/>
            <person name="Pasculle A.W."/>
            <person name="Nierman W.C."/>
            <person name="Driscoll E."/>
            <person name="Cumbie R."/>
            <person name="Clancy C.J."/>
            <person name="Dupont C.L."/>
        </authorList>
    </citation>
    <scope>NUCLEOTIDE SEQUENCE</scope>
    <source>
        <strain evidence="12">GL11</strain>
    </source>
</reference>
<evidence type="ECO:0000256" key="5">
    <source>
        <dbReference type="ARBA" id="ARBA00022989"/>
    </source>
</evidence>
<dbReference type="GO" id="GO:0005886">
    <property type="term" value="C:plasma membrane"/>
    <property type="evidence" value="ECO:0007669"/>
    <property type="project" value="TreeGrafter"/>
</dbReference>
<feature type="transmembrane region" description="Helical" evidence="8">
    <location>
        <begin position="26"/>
        <end position="47"/>
    </location>
</feature>
<feature type="transmembrane region" description="Helical" evidence="8">
    <location>
        <begin position="475"/>
        <end position="496"/>
    </location>
</feature>
<dbReference type="InterPro" id="IPR032880">
    <property type="entry name" value="CSC1/OSCA1-like_N"/>
</dbReference>
<keyword evidence="13" id="KW-1185">Reference proteome</keyword>
<feature type="transmembrane region" description="Helical" evidence="8">
    <location>
        <begin position="529"/>
        <end position="548"/>
    </location>
</feature>
<feature type="transmembrane region" description="Helical" evidence="8">
    <location>
        <begin position="113"/>
        <end position="134"/>
    </location>
</feature>
<comment type="similarity">
    <text evidence="2">Belongs to the CSC1 (TC 1.A.17) family.</text>
</comment>
<evidence type="ECO:0000256" key="6">
    <source>
        <dbReference type="ARBA" id="ARBA00023136"/>
    </source>
</evidence>
<evidence type="ECO:0000259" key="9">
    <source>
        <dbReference type="Pfam" id="PF02714"/>
    </source>
</evidence>
<dbReference type="EMBL" id="JAANQT010000716">
    <property type="protein sequence ID" value="KAG1308878.1"/>
    <property type="molecule type" value="Genomic_DNA"/>
</dbReference>
<dbReference type="PANTHER" id="PTHR13018">
    <property type="entry name" value="PROBABLE MEMBRANE PROTEIN DUF221-RELATED"/>
    <property type="match status" value="1"/>
</dbReference>
<dbReference type="Pfam" id="PF14703">
    <property type="entry name" value="PHM7_cyt"/>
    <property type="match status" value="1"/>
</dbReference>
<feature type="domain" description="CSC1/OSCA1-like cytosolic" evidence="11">
    <location>
        <begin position="229"/>
        <end position="367"/>
    </location>
</feature>
<feature type="domain" description="CSC1/OSCA1-like N-terminal transmembrane" evidence="10">
    <location>
        <begin position="26"/>
        <end position="182"/>
    </location>
</feature>
<accession>A0A9P6XA25</accession>
<keyword evidence="4 8" id="KW-0812">Transmembrane</keyword>
<feature type="transmembrane region" description="Helical" evidence="8">
    <location>
        <begin position="595"/>
        <end position="613"/>
    </location>
</feature>
<dbReference type="Pfam" id="PF02714">
    <property type="entry name" value="RSN1_7TM"/>
    <property type="match status" value="1"/>
</dbReference>
<feature type="transmembrane region" description="Helical" evidence="8">
    <location>
        <begin position="652"/>
        <end position="671"/>
    </location>
</feature>
<evidence type="ECO:0000313" key="13">
    <source>
        <dbReference type="Proteomes" id="UP000716291"/>
    </source>
</evidence>
<sequence>MEKYASSVDIFKDQQELDDRIQLESFILQASVNATLIIITLLVFCILRPKYPNIYESKRTSCKSNCTQKPEPLKCGWFHWIKTIVKTKDDILLQYTNFDAFTFIYYLRTLRKLTMILTLICITILLPVNIAATYNTGRKWPPTPGLGFLTLSAINYPNQSSYNDIWYWCPTIASWLFSVIVVGQMMRSSNRFLRLREKYHTTFERSLSKIEDLVSRTLLIRVDKAVISQEDDKIKYLIDHFSNVTCQHIVLGRYNEHIDYLLKDYQKIIKKTEAAVKRKEQAIHLIKRSLFNEEKTIDDYKNQAAALCQLIQRSCSQLKDVSYLFVIYPSKKTAYKAYNLLKKKTKTEHRLIQKISLAPHPEDIIWSSMHLDQETLQLKSWYGHGLMFSFFFLGLIPTAIVASFSNLINFLRFFGRTSTSLNEYRVYLEIMQSYFAPWIMFLSLVVSIRLLSWISQQQAYKTESTRSQSTLLKSYLFFIIDHIFAFTAFNTMIGIVGQITDLTRPSNGINRAMLSRYVFQIGKNMASSAIYWINYACVNMVGLVFSLVRPLTLLTKSDDSGGFKFSKNYALILSVFTVTLGYSVAAPIVLPFSFIYFNMATLVFKYELIYIYSFKLDTRGKAWPLLYAITVTSVIVFQLIMITSLILKGGLLQVYSLIPLPILTGTALFFYSRYLYRCMSLPFVSDSHTQSRQLEADRDWIKEVYKDPLLSDPLFDKFAQKESTTGPKQEESLNDTKDKPYPLEPNVPYNPYFEGPSTATEQEPSAPALYSILQEDQNDLSIGLPTYTYDGTCHSVPQKE</sequence>
<dbReference type="PANTHER" id="PTHR13018:SF5">
    <property type="entry name" value="RE44586P"/>
    <property type="match status" value="1"/>
</dbReference>
<feature type="compositionally biased region" description="Basic and acidic residues" evidence="7">
    <location>
        <begin position="728"/>
        <end position="741"/>
    </location>
</feature>
<evidence type="ECO:0000256" key="8">
    <source>
        <dbReference type="SAM" id="Phobius"/>
    </source>
</evidence>
<dbReference type="InterPro" id="IPR045122">
    <property type="entry name" value="Csc1-like"/>
</dbReference>
<feature type="transmembrane region" description="Helical" evidence="8">
    <location>
        <begin position="569"/>
        <end position="589"/>
    </location>
</feature>
<dbReference type="Pfam" id="PF13967">
    <property type="entry name" value="RSN1_TM"/>
    <property type="match status" value="1"/>
</dbReference>
<evidence type="ECO:0000313" key="12">
    <source>
        <dbReference type="EMBL" id="KAG1308878.1"/>
    </source>
</evidence>
<gene>
    <name evidence="12" type="ORF">G6F64_005718</name>
</gene>
<feature type="transmembrane region" description="Helical" evidence="8">
    <location>
        <begin position="625"/>
        <end position="646"/>
    </location>
</feature>
<dbReference type="AlphaFoldDB" id="A0A9P6XA25"/>
<feature type="transmembrane region" description="Helical" evidence="8">
    <location>
        <begin position="165"/>
        <end position="186"/>
    </location>
</feature>
<evidence type="ECO:0000256" key="3">
    <source>
        <dbReference type="ARBA" id="ARBA00022448"/>
    </source>
</evidence>
<comment type="caution">
    <text evidence="12">The sequence shown here is derived from an EMBL/GenBank/DDBJ whole genome shotgun (WGS) entry which is preliminary data.</text>
</comment>
<evidence type="ECO:0000256" key="1">
    <source>
        <dbReference type="ARBA" id="ARBA00004141"/>
    </source>
</evidence>
<feature type="transmembrane region" description="Helical" evidence="8">
    <location>
        <begin position="386"/>
        <end position="414"/>
    </location>
</feature>
<evidence type="ECO:0008006" key="14">
    <source>
        <dbReference type="Google" id="ProtNLM"/>
    </source>
</evidence>
<dbReference type="InterPro" id="IPR003864">
    <property type="entry name" value="CSC1/OSCA1-like_7TM"/>
</dbReference>
<evidence type="ECO:0000256" key="7">
    <source>
        <dbReference type="SAM" id="MobiDB-lite"/>
    </source>
</evidence>
<evidence type="ECO:0000259" key="10">
    <source>
        <dbReference type="Pfam" id="PF13967"/>
    </source>
</evidence>
<evidence type="ECO:0000259" key="11">
    <source>
        <dbReference type="Pfam" id="PF14703"/>
    </source>
</evidence>
<feature type="region of interest" description="Disordered" evidence="7">
    <location>
        <begin position="720"/>
        <end position="767"/>
    </location>
</feature>
<comment type="subcellular location">
    <subcellularLocation>
        <location evidence="1">Membrane</location>
        <topology evidence="1">Multi-pass membrane protein</topology>
    </subcellularLocation>
</comment>